<evidence type="ECO:0000313" key="2">
    <source>
        <dbReference type="Proteomes" id="UP001148629"/>
    </source>
</evidence>
<dbReference type="Proteomes" id="UP001148629">
    <property type="component" value="Unassembled WGS sequence"/>
</dbReference>
<sequence length="322" mass="35767">MKLLGLLGNVALATLASAQTASPPDGWPEFEYQGVITDRAKLKYNPTNEFIFPSVFHAGAYLDEPLGEWYLYYAPHENPGGISLMYSDDIEGPWTEYDSNPVIKNVWASHYSVPHVSSPDASWNEDAGRLFVYFHGDNTQTRWAETDDGVNFDYGGIAVDNAMGGANVTESSYARVFPHPNPRSQYSYAMFYMGNERDNIRRIRLAESRDGRDWNVDPDYVVEPGAEEGANVSGGNLWEWNGQLYVIYHGSSGKSYARTIDRTLRDVGTKPIVLYQSSGVGNDTGRVAAPDPVTYDSNTYLFYESGDRLGATIAWAKQVGTT</sequence>
<protein>
    <submittedName>
        <fullName evidence="1">Uncharacterized protein</fullName>
    </submittedName>
</protein>
<evidence type="ECO:0000313" key="1">
    <source>
        <dbReference type="EMBL" id="KAJ3550215.1"/>
    </source>
</evidence>
<reference evidence="1" key="1">
    <citation type="submission" date="2022-08" db="EMBL/GenBank/DDBJ databases">
        <title>Genome Sequence of Fusarium decemcellulare.</title>
        <authorList>
            <person name="Buettner E."/>
        </authorList>
    </citation>
    <scope>NUCLEOTIDE SEQUENCE</scope>
    <source>
        <strain evidence="1">Babe19</strain>
    </source>
</reference>
<accession>A0ACC1T0Y6</accession>
<keyword evidence="2" id="KW-1185">Reference proteome</keyword>
<name>A0ACC1T0Y6_9HYPO</name>
<gene>
    <name evidence="1" type="ORF">NM208_g99</name>
</gene>
<organism evidence="1 2">
    <name type="scientific">Fusarium decemcellulare</name>
    <dbReference type="NCBI Taxonomy" id="57161"/>
    <lineage>
        <taxon>Eukaryota</taxon>
        <taxon>Fungi</taxon>
        <taxon>Dikarya</taxon>
        <taxon>Ascomycota</taxon>
        <taxon>Pezizomycotina</taxon>
        <taxon>Sordariomycetes</taxon>
        <taxon>Hypocreomycetidae</taxon>
        <taxon>Hypocreales</taxon>
        <taxon>Nectriaceae</taxon>
        <taxon>Fusarium</taxon>
        <taxon>Fusarium decemcellulare species complex</taxon>
    </lineage>
</organism>
<proteinExistence type="predicted"/>
<dbReference type="EMBL" id="JANRMS010000005">
    <property type="protein sequence ID" value="KAJ3550215.1"/>
    <property type="molecule type" value="Genomic_DNA"/>
</dbReference>
<comment type="caution">
    <text evidence="1">The sequence shown here is derived from an EMBL/GenBank/DDBJ whole genome shotgun (WGS) entry which is preliminary data.</text>
</comment>